<dbReference type="RefSeq" id="WP_095154504.1">
    <property type="nucleotide sequence ID" value="NZ_NIBB01000031.1"/>
</dbReference>
<accession>A0AAX0PVP1</accession>
<comment type="caution">
    <text evidence="1">The sequence shown here is derived from an EMBL/GenBank/DDBJ whole genome shotgun (WGS) entry which is preliminary data.</text>
</comment>
<dbReference type="Proteomes" id="UP000216448">
    <property type="component" value="Unassembled WGS sequence"/>
</dbReference>
<evidence type="ECO:0000313" key="2">
    <source>
        <dbReference type="Proteomes" id="UP000216448"/>
    </source>
</evidence>
<dbReference type="AlphaFoldDB" id="A0AAX0PVP1"/>
<organism evidence="1 2">
    <name type="scientific">Lactobacillus johnsonii</name>
    <dbReference type="NCBI Taxonomy" id="33959"/>
    <lineage>
        <taxon>Bacteria</taxon>
        <taxon>Bacillati</taxon>
        <taxon>Bacillota</taxon>
        <taxon>Bacilli</taxon>
        <taxon>Lactobacillales</taxon>
        <taxon>Lactobacillaceae</taxon>
        <taxon>Lactobacillus</taxon>
    </lineage>
</organism>
<sequence>MKTKFKMPEVGDHIWLKRNIHVFECECLITKLEDEEYCVINLENGKGIRDENNDLICSDSIPELLGELQQYCLIYLMED</sequence>
<dbReference type="EMBL" id="NIBB01000031">
    <property type="protein sequence ID" value="PAB52578.1"/>
    <property type="molecule type" value="Genomic_DNA"/>
</dbReference>
<evidence type="ECO:0000313" key="1">
    <source>
        <dbReference type="EMBL" id="PAB52578.1"/>
    </source>
</evidence>
<name>A0AAX0PVP1_LACJH</name>
<protein>
    <submittedName>
        <fullName evidence="1">Uncharacterized protein</fullName>
    </submittedName>
</protein>
<gene>
    <name evidence="1" type="ORF">A3P64_05745</name>
</gene>
<proteinExistence type="predicted"/>
<reference evidence="1 2" key="1">
    <citation type="submission" date="2017-05" db="EMBL/GenBank/DDBJ databases">
        <title>Lactobacillus johnsonii from commercial turkeys.</title>
        <authorList>
            <person name="Johnson T.J."/>
            <person name="Youmans B."/>
        </authorList>
    </citation>
    <scope>NUCLEOTIDE SEQUENCE [LARGE SCALE GENOMIC DNA]</scope>
    <source>
        <strain evidence="1 2">UMNLJ54</strain>
    </source>
</reference>